<dbReference type="SMART" id="SM00267">
    <property type="entry name" value="GGDEF"/>
    <property type="match status" value="1"/>
</dbReference>
<dbReference type="InterPro" id="IPR001610">
    <property type="entry name" value="PAC"/>
</dbReference>
<dbReference type="CDD" id="cd01949">
    <property type="entry name" value="GGDEF"/>
    <property type="match status" value="1"/>
</dbReference>
<dbReference type="PROSITE" id="PS50887">
    <property type="entry name" value="GGDEF"/>
    <property type="match status" value="1"/>
</dbReference>
<dbReference type="InterPro" id="IPR000160">
    <property type="entry name" value="GGDEF_dom"/>
</dbReference>
<dbReference type="NCBIfam" id="TIGR00254">
    <property type="entry name" value="GGDEF"/>
    <property type="match status" value="1"/>
</dbReference>
<dbReference type="SMART" id="SM00091">
    <property type="entry name" value="PAS"/>
    <property type="match status" value="2"/>
</dbReference>
<feature type="domain" description="PAC" evidence="2">
    <location>
        <begin position="223"/>
        <end position="275"/>
    </location>
</feature>
<sequence length="702" mass="78292">MGKPVCALPASRSCPSSEAGLPGALLDRFEGMAYRMRIDENWTMEFLSGGCLALTGHDAEAFLRERVNYERLTHADDRVRVRDEIFAALEAGRRFRVEYRIVREDGAVRWVEEHGVGVRDRQGGYVALEGFVQDVTQRKEAEQALHEAERRYRSIFENAVEGIFQSTPDKGYLAVNPALARMYGYASPEEMVATLRDIDQQLYVETGRRAEFLRQMSEYGKVVNFESQVRRHDGSVIWISENARVVRDAAGTVQCYEGTVVDISERKVYEARIRHQATHDALTGLPNRNLLYDRLQQAIENARRNGEIAAVAFIDLDQFKFINDSLGHQVGDELLKVVAERLKSCVRAADTVARQGGDEFVLVLPHQAGCEAVADTVRRIIAVVAEPWAVNGIQLQVTCSVGISMYPDDGQDADALLRNADSAMYKAKELGRNSFEYFSAEMNAHATERLETLNSLRHALANDEFVLHYQPKVRMASGGVVGAEALLRWRHPQRGMVPPAHFIGLAEESGMIIEIGEWVLRTACAQNVAWQRAGLAPIPISVNLSPRQLARGDVVEVVRKALAASGLPPHCLELEITETVVMRDVDKSLETLRQLKELGVCIAIDDFGTGYSSLNYLKRFPVDTLKIDRSFVNDIAVDQDDAAIAKAIISLGHILNLKVVAEGVENEDQRRFLHENGCDDVQGFHFGRPMPADAFAATCLRR</sequence>
<dbReference type="CDD" id="cd00130">
    <property type="entry name" value="PAS"/>
    <property type="match status" value="2"/>
</dbReference>
<feature type="domain" description="PAS" evidence="1">
    <location>
        <begin position="148"/>
        <end position="189"/>
    </location>
</feature>
<evidence type="ECO:0000313" key="5">
    <source>
        <dbReference type="EMBL" id="GIZ53103.1"/>
    </source>
</evidence>
<organism evidence="5 6">
    <name type="scientific">Noviherbaspirillum aridicola</name>
    <dbReference type="NCBI Taxonomy" id="2849687"/>
    <lineage>
        <taxon>Bacteria</taxon>
        <taxon>Pseudomonadati</taxon>
        <taxon>Pseudomonadota</taxon>
        <taxon>Betaproteobacteria</taxon>
        <taxon>Burkholderiales</taxon>
        <taxon>Oxalobacteraceae</taxon>
        <taxon>Noviherbaspirillum</taxon>
    </lineage>
</organism>
<gene>
    <name evidence="5" type="ORF">NCCP691_31170</name>
</gene>
<accession>A0ABQ4Q7F1</accession>
<feature type="domain" description="EAL" evidence="3">
    <location>
        <begin position="449"/>
        <end position="702"/>
    </location>
</feature>
<dbReference type="SUPFAM" id="SSF55073">
    <property type="entry name" value="Nucleotide cyclase"/>
    <property type="match status" value="1"/>
</dbReference>
<dbReference type="Pfam" id="PF00990">
    <property type="entry name" value="GGDEF"/>
    <property type="match status" value="1"/>
</dbReference>
<evidence type="ECO:0000259" key="3">
    <source>
        <dbReference type="PROSITE" id="PS50883"/>
    </source>
</evidence>
<feature type="domain" description="GGDEF" evidence="4">
    <location>
        <begin position="307"/>
        <end position="440"/>
    </location>
</feature>
<dbReference type="InterPro" id="IPR013655">
    <property type="entry name" value="PAS_fold_3"/>
</dbReference>
<feature type="domain" description="PAC" evidence="2">
    <location>
        <begin position="95"/>
        <end position="147"/>
    </location>
</feature>
<proteinExistence type="predicted"/>
<dbReference type="InterPro" id="IPR029787">
    <property type="entry name" value="Nucleotide_cyclase"/>
</dbReference>
<evidence type="ECO:0000313" key="6">
    <source>
        <dbReference type="Proteomes" id="UP000887222"/>
    </source>
</evidence>
<dbReference type="EMBL" id="BPMK01000014">
    <property type="protein sequence ID" value="GIZ53103.1"/>
    <property type="molecule type" value="Genomic_DNA"/>
</dbReference>
<dbReference type="Pfam" id="PF00563">
    <property type="entry name" value="EAL"/>
    <property type="match status" value="1"/>
</dbReference>
<dbReference type="InterPro" id="IPR001633">
    <property type="entry name" value="EAL_dom"/>
</dbReference>
<keyword evidence="6" id="KW-1185">Reference proteome</keyword>
<name>A0ABQ4Q7F1_9BURK</name>
<dbReference type="RefSeq" id="WP_220809525.1">
    <property type="nucleotide sequence ID" value="NZ_BPMK01000014.1"/>
</dbReference>
<dbReference type="CDD" id="cd01948">
    <property type="entry name" value="EAL"/>
    <property type="match status" value="1"/>
</dbReference>
<dbReference type="Pfam" id="PF08447">
    <property type="entry name" value="PAS_3"/>
    <property type="match status" value="2"/>
</dbReference>
<dbReference type="InterPro" id="IPR000014">
    <property type="entry name" value="PAS"/>
</dbReference>
<dbReference type="SMART" id="SM00086">
    <property type="entry name" value="PAC"/>
    <property type="match status" value="2"/>
</dbReference>
<dbReference type="SUPFAM" id="SSF55785">
    <property type="entry name" value="PYP-like sensor domain (PAS domain)"/>
    <property type="match status" value="2"/>
</dbReference>
<evidence type="ECO:0000259" key="2">
    <source>
        <dbReference type="PROSITE" id="PS50113"/>
    </source>
</evidence>
<evidence type="ECO:0000259" key="1">
    <source>
        <dbReference type="PROSITE" id="PS50112"/>
    </source>
</evidence>
<dbReference type="Gene3D" id="3.30.450.20">
    <property type="entry name" value="PAS domain"/>
    <property type="match status" value="2"/>
</dbReference>
<dbReference type="InterPro" id="IPR000700">
    <property type="entry name" value="PAS-assoc_C"/>
</dbReference>
<dbReference type="Proteomes" id="UP000887222">
    <property type="component" value="Unassembled WGS sequence"/>
</dbReference>
<dbReference type="PROSITE" id="PS50113">
    <property type="entry name" value="PAC"/>
    <property type="match status" value="2"/>
</dbReference>
<reference evidence="5 6" key="1">
    <citation type="journal article" date="2022" name="Int. J. Syst. Evol. Microbiol.">
        <title>Noviherbaspirillum aridicola sp. nov., isolated from an arid soil in Pakistan.</title>
        <authorList>
            <person name="Khan I.U."/>
            <person name="Saqib M."/>
            <person name="Amin A."/>
            <person name="Hussain F."/>
            <person name="Li L."/>
            <person name="Liu Y.H."/>
            <person name="Fang B.Z."/>
            <person name="Ahmed I."/>
            <person name="Li W.J."/>
        </authorList>
    </citation>
    <scope>NUCLEOTIDE SEQUENCE [LARGE SCALE GENOMIC DNA]</scope>
    <source>
        <strain evidence="5 6">NCCP-691</strain>
    </source>
</reference>
<dbReference type="Gene3D" id="3.20.20.450">
    <property type="entry name" value="EAL domain"/>
    <property type="match status" value="1"/>
</dbReference>
<dbReference type="PROSITE" id="PS50112">
    <property type="entry name" value="PAS"/>
    <property type="match status" value="1"/>
</dbReference>
<dbReference type="Gene3D" id="3.30.70.270">
    <property type="match status" value="1"/>
</dbReference>
<dbReference type="SUPFAM" id="SSF141868">
    <property type="entry name" value="EAL domain-like"/>
    <property type="match status" value="1"/>
</dbReference>
<comment type="caution">
    <text evidence="5">The sequence shown here is derived from an EMBL/GenBank/DDBJ whole genome shotgun (WGS) entry which is preliminary data.</text>
</comment>
<dbReference type="PROSITE" id="PS50883">
    <property type="entry name" value="EAL"/>
    <property type="match status" value="1"/>
</dbReference>
<dbReference type="InterPro" id="IPR035965">
    <property type="entry name" value="PAS-like_dom_sf"/>
</dbReference>
<dbReference type="PANTHER" id="PTHR44757:SF2">
    <property type="entry name" value="BIOFILM ARCHITECTURE MAINTENANCE PROTEIN MBAA"/>
    <property type="match status" value="1"/>
</dbReference>
<dbReference type="InterPro" id="IPR035919">
    <property type="entry name" value="EAL_sf"/>
</dbReference>
<dbReference type="InterPro" id="IPR052155">
    <property type="entry name" value="Biofilm_reg_signaling"/>
</dbReference>
<dbReference type="PANTHER" id="PTHR44757">
    <property type="entry name" value="DIGUANYLATE CYCLASE DGCP"/>
    <property type="match status" value="1"/>
</dbReference>
<protein>
    <submittedName>
        <fullName evidence="5">GGDEF domain-containing protein</fullName>
    </submittedName>
</protein>
<dbReference type="NCBIfam" id="TIGR00229">
    <property type="entry name" value="sensory_box"/>
    <property type="match status" value="2"/>
</dbReference>
<dbReference type="InterPro" id="IPR043128">
    <property type="entry name" value="Rev_trsase/Diguanyl_cyclase"/>
</dbReference>
<evidence type="ECO:0000259" key="4">
    <source>
        <dbReference type="PROSITE" id="PS50887"/>
    </source>
</evidence>
<dbReference type="SMART" id="SM00052">
    <property type="entry name" value="EAL"/>
    <property type="match status" value="1"/>
</dbReference>